<dbReference type="OrthoDB" id="9801938at2"/>
<dbReference type="InterPro" id="IPR024185">
    <property type="entry name" value="FTHF_cligase-like_sf"/>
</dbReference>
<keyword evidence="3 4" id="KW-0067">ATP-binding</keyword>
<evidence type="ECO:0000256" key="2">
    <source>
        <dbReference type="ARBA" id="ARBA00022741"/>
    </source>
</evidence>
<dbReference type="GO" id="GO:0005524">
    <property type="term" value="F:ATP binding"/>
    <property type="evidence" value="ECO:0007669"/>
    <property type="project" value="UniProtKB-KW"/>
</dbReference>
<evidence type="ECO:0000256" key="5">
    <source>
        <dbReference type="RuleBase" id="RU361279"/>
    </source>
</evidence>
<evidence type="ECO:0000313" key="6">
    <source>
        <dbReference type="EMBL" id="KOO02345.1"/>
    </source>
</evidence>
<feature type="binding site" evidence="4">
    <location>
        <position position="51"/>
    </location>
    <ligand>
        <name>substrate</name>
    </ligand>
</feature>
<evidence type="ECO:0000256" key="1">
    <source>
        <dbReference type="ARBA" id="ARBA00010638"/>
    </source>
</evidence>
<dbReference type="InterPro" id="IPR037171">
    <property type="entry name" value="NagB/RpiA_transferase-like"/>
</dbReference>
<dbReference type="GO" id="GO:0030272">
    <property type="term" value="F:5-formyltetrahydrofolate cyclo-ligase activity"/>
    <property type="evidence" value="ECO:0007669"/>
    <property type="project" value="UniProtKB-EC"/>
</dbReference>
<proteinExistence type="inferred from homology"/>
<keyword evidence="7" id="KW-1185">Reference proteome</keyword>
<keyword evidence="6" id="KW-0436">Ligase</keyword>
<comment type="catalytic activity">
    <reaction evidence="5">
        <text>(6S)-5-formyl-5,6,7,8-tetrahydrofolate + ATP = (6R)-5,10-methenyltetrahydrofolate + ADP + phosphate</text>
        <dbReference type="Rhea" id="RHEA:10488"/>
        <dbReference type="ChEBI" id="CHEBI:30616"/>
        <dbReference type="ChEBI" id="CHEBI:43474"/>
        <dbReference type="ChEBI" id="CHEBI:57455"/>
        <dbReference type="ChEBI" id="CHEBI:57457"/>
        <dbReference type="ChEBI" id="CHEBI:456216"/>
        <dbReference type="EC" id="6.3.3.2"/>
    </reaction>
</comment>
<evidence type="ECO:0000313" key="7">
    <source>
        <dbReference type="Proteomes" id="UP000037515"/>
    </source>
</evidence>
<accession>A0A0M0HJU5</accession>
<keyword evidence="5" id="KW-0460">Magnesium</keyword>
<dbReference type="AlphaFoldDB" id="A0A0M0HJU5"/>
<reference evidence="7" key="1">
    <citation type="submission" date="2015-08" db="EMBL/GenBank/DDBJ databases">
        <title>Vibrio galatheae sp. nov., a novel member of the Vibrionaceae family isolated from the Solomon Islands.</title>
        <authorList>
            <person name="Giubergia S."/>
            <person name="Machado H."/>
            <person name="Mateiu R.V."/>
            <person name="Gram L."/>
        </authorList>
    </citation>
    <scope>NUCLEOTIDE SEQUENCE [LARGE SCALE GENOMIC DNA]</scope>
    <source>
        <strain evidence="7">DSM 19584</strain>
    </source>
</reference>
<sequence>MTLSRQDFRKQIRHQRNQLSNEAQYQASIDIVTQFSTLTELASAKNIALYLSADGELITTPLIEWLWRQGKKTYLPVIHPFSKGHLLFLHYDHNTPMVFNRYYIAEPKLDKTQIIPAQQLDLICTPLVGFDSTGHRLGMGGGYYDRTLEPWFKTGHGPKPIGLAHDCQHVNKLPIESWDIPLPKIVTPSQIWDWE</sequence>
<gene>
    <name evidence="6" type="ORF">AKJ17_14805</name>
</gene>
<dbReference type="PATRIC" id="fig|693.5.peg.3021"/>
<dbReference type="PIRSF" id="PIRSF006806">
    <property type="entry name" value="FTHF_cligase"/>
    <property type="match status" value="1"/>
</dbReference>
<dbReference type="Proteomes" id="UP000037515">
    <property type="component" value="Unassembled WGS sequence"/>
</dbReference>
<evidence type="ECO:0000256" key="4">
    <source>
        <dbReference type="PIRSR" id="PIRSR006806-1"/>
    </source>
</evidence>
<comment type="caution">
    <text evidence="6">The sequence shown here is derived from an EMBL/GenBank/DDBJ whole genome shotgun (WGS) entry which is preliminary data.</text>
</comment>
<dbReference type="STRING" id="693.AKJ17_14805"/>
<dbReference type="GO" id="GO:0035999">
    <property type="term" value="P:tetrahydrofolate interconversion"/>
    <property type="evidence" value="ECO:0007669"/>
    <property type="project" value="TreeGrafter"/>
</dbReference>
<feature type="binding site" evidence="4">
    <location>
        <begin position="5"/>
        <end position="9"/>
    </location>
    <ligand>
        <name>ATP</name>
        <dbReference type="ChEBI" id="CHEBI:30616"/>
    </ligand>
</feature>
<evidence type="ECO:0000256" key="3">
    <source>
        <dbReference type="ARBA" id="ARBA00022840"/>
    </source>
</evidence>
<keyword evidence="5" id="KW-0479">Metal-binding</keyword>
<dbReference type="GO" id="GO:0046872">
    <property type="term" value="F:metal ion binding"/>
    <property type="evidence" value="ECO:0007669"/>
    <property type="project" value="UniProtKB-KW"/>
</dbReference>
<dbReference type="PANTHER" id="PTHR23407">
    <property type="entry name" value="ATPASE INHIBITOR/5-FORMYLTETRAHYDROFOLATE CYCLO-LIGASE"/>
    <property type="match status" value="1"/>
</dbReference>
<feature type="binding site" evidence="4">
    <location>
        <position position="56"/>
    </location>
    <ligand>
        <name>substrate</name>
    </ligand>
</feature>
<protein>
    <recommendedName>
        <fullName evidence="5">5-formyltetrahydrofolate cyclo-ligase</fullName>
        <ecNumber evidence="5">6.3.3.2</ecNumber>
    </recommendedName>
</protein>
<feature type="binding site" evidence="4">
    <location>
        <begin position="136"/>
        <end position="144"/>
    </location>
    <ligand>
        <name>ATP</name>
        <dbReference type="ChEBI" id="CHEBI:30616"/>
    </ligand>
</feature>
<dbReference type="GO" id="GO:0009396">
    <property type="term" value="P:folic acid-containing compound biosynthetic process"/>
    <property type="evidence" value="ECO:0007669"/>
    <property type="project" value="TreeGrafter"/>
</dbReference>
<dbReference type="Gene3D" id="3.40.50.10420">
    <property type="entry name" value="NagB/RpiA/CoA transferase-like"/>
    <property type="match status" value="1"/>
</dbReference>
<comment type="similarity">
    <text evidence="1 5">Belongs to the 5-formyltetrahydrofolate cyclo-ligase family.</text>
</comment>
<dbReference type="PANTHER" id="PTHR23407:SF1">
    <property type="entry name" value="5-FORMYLTETRAHYDROFOLATE CYCLO-LIGASE"/>
    <property type="match status" value="1"/>
</dbReference>
<dbReference type="SUPFAM" id="SSF100950">
    <property type="entry name" value="NagB/RpiA/CoA transferase-like"/>
    <property type="match status" value="1"/>
</dbReference>
<dbReference type="RefSeq" id="WP_053396588.1">
    <property type="nucleotide sequence ID" value="NZ_LHPJ01000016.1"/>
</dbReference>
<name>A0A0M0HJU5_VIBNE</name>
<dbReference type="Pfam" id="PF01812">
    <property type="entry name" value="5-FTHF_cyc-lig"/>
    <property type="match status" value="1"/>
</dbReference>
<comment type="cofactor">
    <cofactor evidence="5">
        <name>Mg(2+)</name>
        <dbReference type="ChEBI" id="CHEBI:18420"/>
    </cofactor>
</comment>
<organism evidence="6 7">
    <name type="scientific">Vibrio nereis</name>
    <dbReference type="NCBI Taxonomy" id="693"/>
    <lineage>
        <taxon>Bacteria</taxon>
        <taxon>Pseudomonadati</taxon>
        <taxon>Pseudomonadota</taxon>
        <taxon>Gammaproteobacteria</taxon>
        <taxon>Vibrionales</taxon>
        <taxon>Vibrionaceae</taxon>
        <taxon>Vibrio</taxon>
    </lineage>
</organism>
<dbReference type="NCBIfam" id="TIGR02727">
    <property type="entry name" value="MTHFS_bact"/>
    <property type="match status" value="1"/>
</dbReference>
<dbReference type="EMBL" id="LHPJ01000016">
    <property type="protein sequence ID" value="KOO02345.1"/>
    <property type="molecule type" value="Genomic_DNA"/>
</dbReference>
<dbReference type="EC" id="6.3.3.2" evidence="5"/>
<dbReference type="InterPro" id="IPR002698">
    <property type="entry name" value="FTHF_cligase"/>
</dbReference>
<keyword evidence="2 4" id="KW-0547">Nucleotide-binding</keyword>